<sequence length="227" mass="24796">MSLAGEGAVVIWHDIAPEGLQDFYAWHTQEHMPERVGIPGFARGRRYIAEHGSPEYFTLYEAISIETLGGQDYLNRLNNPTPWTSRATQHFRNVSRSVQRVVYSAGPGIGGHLYSIQLETGDPAAFSENMITKVLAPLSTRHGITGVHLCQTDAAVSAIMTKEKEGRDGSTGIPGWTLMVEGGTADIVDEMRETAFSDARLTAAGAAEINAPALYRLEYIRNKTAFA</sequence>
<dbReference type="AlphaFoldDB" id="A0AAW9RLZ4"/>
<dbReference type="EMBL" id="JAZHOF010000001">
    <property type="protein sequence ID" value="MEJ8570004.1"/>
    <property type="molecule type" value="Genomic_DNA"/>
</dbReference>
<gene>
    <name evidence="1" type="ORF">V3328_00860</name>
</gene>
<accession>A0AAW9RLZ4</accession>
<evidence type="ECO:0000313" key="2">
    <source>
        <dbReference type="Proteomes" id="UP001378188"/>
    </source>
</evidence>
<organism evidence="1 2">
    <name type="scientific">Microbaculum marinum</name>
    <dbReference type="NCBI Taxonomy" id="1764581"/>
    <lineage>
        <taxon>Bacteria</taxon>
        <taxon>Pseudomonadati</taxon>
        <taxon>Pseudomonadota</taxon>
        <taxon>Alphaproteobacteria</taxon>
        <taxon>Hyphomicrobiales</taxon>
        <taxon>Tepidamorphaceae</taxon>
        <taxon>Microbaculum</taxon>
    </lineage>
</organism>
<evidence type="ECO:0000313" key="1">
    <source>
        <dbReference type="EMBL" id="MEJ8570004.1"/>
    </source>
</evidence>
<dbReference type="RefSeq" id="WP_340327744.1">
    <property type="nucleotide sequence ID" value="NZ_JAZHOF010000001.1"/>
</dbReference>
<dbReference type="Proteomes" id="UP001378188">
    <property type="component" value="Unassembled WGS sequence"/>
</dbReference>
<comment type="caution">
    <text evidence="1">The sequence shown here is derived from an EMBL/GenBank/DDBJ whole genome shotgun (WGS) entry which is preliminary data.</text>
</comment>
<evidence type="ECO:0008006" key="3">
    <source>
        <dbReference type="Google" id="ProtNLM"/>
    </source>
</evidence>
<proteinExistence type="predicted"/>
<name>A0AAW9RLZ4_9HYPH</name>
<reference evidence="1 2" key="1">
    <citation type="submission" date="2024-02" db="EMBL/GenBank/DDBJ databases">
        <title>Genome analysis and characterization of Microbaculum marinisediminis sp. nov., isolated from marine sediment.</title>
        <authorList>
            <person name="Du Z.-J."/>
            <person name="Ye Y.-Q."/>
            <person name="Zhang Z.-R."/>
            <person name="Yuan S.-M."/>
            <person name="Zhang X.-Y."/>
        </authorList>
    </citation>
    <scope>NUCLEOTIDE SEQUENCE [LARGE SCALE GENOMIC DNA]</scope>
    <source>
        <strain evidence="1 2">SDUM1044001</strain>
    </source>
</reference>
<keyword evidence="2" id="KW-1185">Reference proteome</keyword>
<protein>
    <recommendedName>
        <fullName evidence="3">EthD domain-containing protein</fullName>
    </recommendedName>
</protein>